<evidence type="ECO:0000313" key="2">
    <source>
        <dbReference type="EMBL" id="SMF94189.1"/>
    </source>
</evidence>
<sequence length="582" mass="64305">MRLVSHCIFNQDYKFLPEWIAFYEVTGWDKVILSFSGEDRRHLEPLTPWIGSGFVDVLDGTPFSGSDIPAWAAYQIDQQQRAIDYAKAQGYDWLALLDSDEYLLTLESMDIKETLKSYNDPDIGAVGVNWFGFGTADIYEIPANQCMLETLIKCAGPDKHIKSLVKVSAVASALTQHYVKLKPGFRYVDETKADFHGAFVDPPKCKKLRINHYLNFDGKAFDEMKRPRYKAIGYSDQDLDSRRNWANRNENLDIQKFVPALRKRLGHVGQTTAHHRPPQAAEAGTQGSASPGGQVPPKQPKVAVTTIAPPSEPYLSEIFDLFTTLRHFGGTMANSPAIAYFLGPIPEENAAVLSSLDVRVEIVEPLDIGCPQANKLLAIGPHPGVDYTLALDTDVVVAGDFSKSIRGNSVLAKIADQNPLPLGVWKRLFKTFGAPFPPARFLTSFGAAETLPYFNTAVLAVPSGLAQSLVEAWHSAILNLSGCRAQVPDIEQYPFLAHQFALPIALSMAGLSYRALPTELNFPTHGVIHNSFGPNACKPLLIRHNHRRDGGGQIYPCPYKRANEAIDRINAFFQERGGPATR</sequence>
<dbReference type="STRING" id="1760988.SAMN02949497_1498"/>
<reference evidence="2 3" key="1">
    <citation type="submission" date="2016-12" db="EMBL/GenBank/DDBJ databases">
        <authorList>
            <person name="Song W.-J."/>
            <person name="Kurnit D.M."/>
        </authorList>
    </citation>
    <scope>NUCLEOTIDE SEQUENCE [LARGE SCALE GENOMIC DNA]</scope>
    <source>
        <strain evidence="2 3">175</strain>
    </source>
</reference>
<name>A0A1Y6CU59_9GAMM</name>
<evidence type="ECO:0000256" key="1">
    <source>
        <dbReference type="SAM" id="MobiDB-lite"/>
    </source>
</evidence>
<proteinExistence type="predicted"/>
<protein>
    <recommendedName>
        <fullName evidence="4">Glycosyl transferase family 2</fullName>
    </recommendedName>
</protein>
<gene>
    <name evidence="2" type="ORF">SAMN02949497_1498</name>
</gene>
<organism evidence="2 3">
    <name type="scientific">Methylomagnum ishizawai</name>
    <dbReference type="NCBI Taxonomy" id="1760988"/>
    <lineage>
        <taxon>Bacteria</taxon>
        <taxon>Pseudomonadati</taxon>
        <taxon>Pseudomonadota</taxon>
        <taxon>Gammaproteobacteria</taxon>
        <taxon>Methylococcales</taxon>
        <taxon>Methylococcaceae</taxon>
        <taxon>Methylomagnum</taxon>
    </lineage>
</organism>
<accession>A0A1Y6CU59</accession>
<evidence type="ECO:0008006" key="4">
    <source>
        <dbReference type="Google" id="ProtNLM"/>
    </source>
</evidence>
<feature type="region of interest" description="Disordered" evidence="1">
    <location>
        <begin position="268"/>
        <end position="300"/>
    </location>
</feature>
<dbReference type="AlphaFoldDB" id="A0A1Y6CU59"/>
<evidence type="ECO:0000313" key="3">
    <source>
        <dbReference type="Proteomes" id="UP000192923"/>
    </source>
</evidence>
<dbReference type="Proteomes" id="UP000192923">
    <property type="component" value="Unassembled WGS sequence"/>
</dbReference>
<keyword evidence="3" id="KW-1185">Reference proteome</keyword>
<dbReference type="EMBL" id="FXAM01000001">
    <property type="protein sequence ID" value="SMF94189.1"/>
    <property type="molecule type" value="Genomic_DNA"/>
</dbReference>